<protein>
    <submittedName>
        <fullName evidence="4">General secretion pathway protein GspG</fullName>
    </submittedName>
</protein>
<dbReference type="Pfam" id="PF08334">
    <property type="entry name" value="T2SSG"/>
    <property type="match status" value="1"/>
</dbReference>
<accession>A0A150NZ24</accession>
<dbReference type="InterPro" id="IPR045584">
    <property type="entry name" value="Pilin-like"/>
</dbReference>
<dbReference type="EMBL" id="JELY01003638">
    <property type="protein sequence ID" value="KYF47318.1"/>
    <property type="molecule type" value="Genomic_DNA"/>
</dbReference>
<feature type="region of interest" description="Disordered" evidence="1">
    <location>
        <begin position="115"/>
        <end position="137"/>
    </location>
</feature>
<dbReference type="SUPFAM" id="SSF54523">
    <property type="entry name" value="Pili subunits"/>
    <property type="match status" value="1"/>
</dbReference>
<evidence type="ECO:0000256" key="1">
    <source>
        <dbReference type="SAM" id="MobiDB-lite"/>
    </source>
</evidence>
<organism evidence="4 5">
    <name type="scientific">Sorangium cellulosum</name>
    <name type="common">Polyangium cellulosum</name>
    <dbReference type="NCBI Taxonomy" id="56"/>
    <lineage>
        <taxon>Bacteria</taxon>
        <taxon>Pseudomonadati</taxon>
        <taxon>Myxococcota</taxon>
        <taxon>Polyangia</taxon>
        <taxon>Polyangiales</taxon>
        <taxon>Polyangiaceae</taxon>
        <taxon>Sorangium</taxon>
    </lineage>
</organism>
<proteinExistence type="predicted"/>
<dbReference type="Proteomes" id="UP000075420">
    <property type="component" value="Unassembled WGS sequence"/>
</dbReference>
<comment type="caution">
    <text evidence="4">The sequence shown here is derived from an EMBL/GenBank/DDBJ whole genome shotgun (WGS) entry which is preliminary data.</text>
</comment>
<keyword evidence="2" id="KW-0812">Transmembrane</keyword>
<gene>
    <name evidence="4" type="ORF">BE08_30620</name>
</gene>
<evidence type="ECO:0000259" key="3">
    <source>
        <dbReference type="Pfam" id="PF08334"/>
    </source>
</evidence>
<keyword evidence="2" id="KW-1133">Transmembrane helix</keyword>
<dbReference type="InterPro" id="IPR013545">
    <property type="entry name" value="T2SS_protein-GspG_C"/>
</dbReference>
<feature type="domain" description="Type II secretion system protein GspG C-terminal" evidence="3">
    <location>
        <begin position="89"/>
        <end position="134"/>
    </location>
</feature>
<name>A0A150NZ24_SORCE</name>
<evidence type="ECO:0000256" key="2">
    <source>
        <dbReference type="SAM" id="Phobius"/>
    </source>
</evidence>
<sequence length="137" mass="15263">MGRRRQRESTIFFPWERGGGLFRRTGMARATPFAAGLAMVVLLLLLGARERRLVGIRSTRATLSVVHGAVTLYRADHERRCPASLEELKREGYLAIDPVDAWGRPLRLTCPGRKDPEGYDLMSDGPDGEIGGLDRVE</sequence>
<evidence type="ECO:0000313" key="4">
    <source>
        <dbReference type="EMBL" id="KYF47318.1"/>
    </source>
</evidence>
<feature type="transmembrane region" description="Helical" evidence="2">
    <location>
        <begin position="30"/>
        <end position="48"/>
    </location>
</feature>
<reference evidence="4 5" key="1">
    <citation type="submission" date="2014-02" db="EMBL/GenBank/DDBJ databases">
        <title>The small core and large imbalanced accessory genome model reveals a collaborative survival strategy of Sorangium cellulosum strains in nature.</title>
        <authorList>
            <person name="Han K."/>
            <person name="Peng R."/>
            <person name="Blom J."/>
            <person name="Li Y.-Z."/>
        </authorList>
    </citation>
    <scope>NUCLEOTIDE SEQUENCE [LARGE SCALE GENOMIC DNA]</scope>
    <source>
        <strain evidence="4 5">So0157-25</strain>
    </source>
</reference>
<dbReference type="AlphaFoldDB" id="A0A150NZ24"/>
<evidence type="ECO:0000313" key="5">
    <source>
        <dbReference type="Proteomes" id="UP000075420"/>
    </source>
</evidence>
<dbReference type="Gene3D" id="3.30.700.10">
    <property type="entry name" value="Glycoprotein, Type 4 Pilin"/>
    <property type="match status" value="1"/>
</dbReference>
<keyword evidence="2" id="KW-0472">Membrane</keyword>